<sequence>MKLTVPEPDLPYRPCVGIMLIAPRGGVFIGRRRQEAGPEHVQGDRAWQMPQGGIDEGEDPLAAALRELHEETNVSAGSVVLLGETPGWLAYDLPPAVLKQAWKGRYRGQTQKWFAFGLVGDEAEIDVLSPGGGLHKSEFDAWRWEAMDGLADLIVPFKRPVYDAVVAEFAGLAGWSEQAQRAAPPR</sequence>
<dbReference type="EMBL" id="LR743504">
    <property type="protein sequence ID" value="CAA2102604.1"/>
    <property type="molecule type" value="Genomic_DNA"/>
</dbReference>
<dbReference type="GO" id="GO:0006753">
    <property type="term" value="P:nucleoside phosphate metabolic process"/>
    <property type="evidence" value="ECO:0007669"/>
    <property type="project" value="TreeGrafter"/>
</dbReference>
<dbReference type="InterPro" id="IPR015797">
    <property type="entry name" value="NUDIX_hydrolase-like_dom_sf"/>
</dbReference>
<evidence type="ECO:0000256" key="3">
    <source>
        <dbReference type="ARBA" id="ARBA00022801"/>
    </source>
</evidence>
<dbReference type="InterPro" id="IPR022927">
    <property type="entry name" value="RppH"/>
</dbReference>
<name>A0A679J245_9HYPH</name>
<feature type="domain" description="Nudix hydrolase" evidence="5">
    <location>
        <begin position="11"/>
        <end position="167"/>
    </location>
</feature>
<dbReference type="CDD" id="cd03671">
    <property type="entry name" value="NUDIX_Ap4A_hydrolase_plant_like"/>
    <property type="match status" value="1"/>
</dbReference>
<dbReference type="GO" id="GO:0008893">
    <property type="term" value="F:guanosine-3',5'-bis(diphosphate) 3'-diphosphatase activity"/>
    <property type="evidence" value="ECO:0007669"/>
    <property type="project" value="TreeGrafter"/>
</dbReference>
<evidence type="ECO:0000256" key="4">
    <source>
        <dbReference type="HAMAP-Rule" id="MF_00298"/>
    </source>
</evidence>
<dbReference type="Gene3D" id="3.90.79.10">
    <property type="entry name" value="Nucleoside Triphosphate Pyrophosphohydrolase"/>
    <property type="match status" value="1"/>
</dbReference>
<gene>
    <name evidence="6" type="primary">rppH_2</name>
    <name evidence="4" type="synonym">nudH</name>
    <name evidence="4" type="synonym">rppH</name>
    <name evidence="6" type="ORF">MBUL_01770</name>
</gene>
<reference evidence="6" key="1">
    <citation type="submission" date="2019-12" db="EMBL/GenBank/DDBJ databases">
        <authorList>
            <person name="Cremers G."/>
        </authorList>
    </citation>
    <scope>NUCLEOTIDE SEQUENCE</scope>
    <source>
        <strain evidence="6">Mbul1</strain>
    </source>
</reference>
<proteinExistence type="inferred from homology"/>
<comment type="similarity">
    <text evidence="4">Belongs to the Nudix hydrolase family. RppH subfamily.</text>
</comment>
<comment type="cofactor">
    <cofactor evidence="1">
        <name>Mn(2+)</name>
        <dbReference type="ChEBI" id="CHEBI:29035"/>
    </cofactor>
</comment>
<dbReference type="GO" id="GO:0019693">
    <property type="term" value="P:ribose phosphate metabolic process"/>
    <property type="evidence" value="ECO:0007669"/>
    <property type="project" value="TreeGrafter"/>
</dbReference>
<dbReference type="AlphaFoldDB" id="A0A679J245"/>
<organism evidence="6">
    <name type="scientific">Methylobacterium bullatum</name>
    <dbReference type="NCBI Taxonomy" id="570505"/>
    <lineage>
        <taxon>Bacteria</taxon>
        <taxon>Pseudomonadati</taxon>
        <taxon>Pseudomonadota</taxon>
        <taxon>Alphaproteobacteria</taxon>
        <taxon>Hyphomicrobiales</taxon>
        <taxon>Methylobacteriaceae</taxon>
        <taxon>Methylobacterium</taxon>
    </lineage>
</organism>
<accession>A0A679J245</accession>
<dbReference type="GO" id="GO:0034432">
    <property type="term" value="F:bis(5'-adenosyl)-pentaphosphatase activity"/>
    <property type="evidence" value="ECO:0007669"/>
    <property type="project" value="TreeGrafter"/>
</dbReference>
<dbReference type="PANTHER" id="PTHR11839">
    <property type="entry name" value="UDP/ADP-SUGAR PYROPHOSPHATASE"/>
    <property type="match status" value="1"/>
</dbReference>
<dbReference type="EC" id="3.6.1.-" evidence="4"/>
<dbReference type="HAMAP" id="MF_00298">
    <property type="entry name" value="Nudix_RppH"/>
    <property type="match status" value="1"/>
</dbReference>
<feature type="short sequence motif" description="Nudix box" evidence="4">
    <location>
        <begin position="52"/>
        <end position="73"/>
    </location>
</feature>
<dbReference type="Pfam" id="PF00293">
    <property type="entry name" value="NUDIX"/>
    <property type="match status" value="1"/>
</dbReference>
<dbReference type="PANTHER" id="PTHR11839:SF22">
    <property type="entry name" value="NUDIX HYDROLASE 26, CHLOROPLASTIC"/>
    <property type="match status" value="1"/>
</dbReference>
<dbReference type="InterPro" id="IPR020476">
    <property type="entry name" value="Nudix_hydrolase"/>
</dbReference>
<evidence type="ECO:0000313" key="6">
    <source>
        <dbReference type="EMBL" id="CAA2102604.1"/>
    </source>
</evidence>
<dbReference type="InterPro" id="IPR020084">
    <property type="entry name" value="NUDIX_hydrolase_CS"/>
</dbReference>
<dbReference type="NCBIfam" id="NF001938">
    <property type="entry name" value="PRK00714.1-5"/>
    <property type="match status" value="1"/>
</dbReference>
<comment type="function">
    <text evidence="4">Accelerates the degradation of transcripts by removing pyrophosphate from the 5'-end of triphosphorylated RNA, leading to a more labile monophosphorylated state that can stimulate subsequent ribonuclease cleavage.</text>
</comment>
<dbReference type="PRINTS" id="PR00502">
    <property type="entry name" value="NUDIXFAMILY"/>
</dbReference>
<dbReference type="SUPFAM" id="SSF55811">
    <property type="entry name" value="Nudix"/>
    <property type="match status" value="1"/>
</dbReference>
<comment type="cofactor">
    <cofactor evidence="2">
        <name>Mg(2+)</name>
        <dbReference type="ChEBI" id="CHEBI:18420"/>
    </cofactor>
</comment>
<keyword evidence="3 4" id="KW-0378">Hydrolase</keyword>
<evidence type="ECO:0000256" key="2">
    <source>
        <dbReference type="ARBA" id="ARBA00001946"/>
    </source>
</evidence>
<dbReference type="PROSITE" id="PS51462">
    <property type="entry name" value="NUDIX"/>
    <property type="match status" value="1"/>
</dbReference>
<protein>
    <recommendedName>
        <fullName evidence="4">RNA pyrophosphohydrolase</fullName>
        <ecNumber evidence="4">3.6.1.-</ecNumber>
    </recommendedName>
    <alternativeName>
        <fullName evidence="4">(Di)nucleoside polyphosphate hydrolase</fullName>
    </alternativeName>
</protein>
<evidence type="ECO:0000256" key="1">
    <source>
        <dbReference type="ARBA" id="ARBA00001936"/>
    </source>
</evidence>
<evidence type="ECO:0000259" key="5">
    <source>
        <dbReference type="PROSITE" id="PS51462"/>
    </source>
</evidence>
<dbReference type="PROSITE" id="PS00893">
    <property type="entry name" value="NUDIX_BOX"/>
    <property type="match status" value="1"/>
</dbReference>
<dbReference type="InterPro" id="IPR000086">
    <property type="entry name" value="NUDIX_hydrolase_dom"/>
</dbReference>
<comment type="cofactor">
    <cofactor evidence="4">
        <name>a divalent metal cation</name>
        <dbReference type="ChEBI" id="CHEBI:60240"/>
    </cofactor>
</comment>